<accession>U3TFP7</accession>
<dbReference type="eggNOG" id="arCOG01324">
    <property type="taxonomic scope" value="Archaea"/>
</dbReference>
<dbReference type="EC" id="2.4.2.28" evidence="5"/>
<dbReference type="PANTHER" id="PTHR43691">
    <property type="entry name" value="URIDINE PHOSPHORYLASE"/>
    <property type="match status" value="1"/>
</dbReference>
<dbReference type="GeneID" id="17110075"/>
<dbReference type="InterPro" id="IPR000845">
    <property type="entry name" value="Nucleoside_phosphorylase_d"/>
</dbReference>
<evidence type="ECO:0000313" key="6">
    <source>
        <dbReference type="Proteomes" id="UP000016887"/>
    </source>
</evidence>
<dbReference type="PROSITE" id="PS01232">
    <property type="entry name" value="PNP_UDP_1"/>
    <property type="match status" value="1"/>
</dbReference>
<sequence length="244" mass="25458">MRKPVHLEAGPGDIAPLAVAVGDPGRADRLASSLLEDARLVSSARGLRVYTGSFNGSEVTIATHGIGGPSAAIVFEELRMLGAEVMVRLGTSGGLSKDLRLGDVVVAAGAGCYWGAGGSIQYAGERPICLPASPDPLLTSRIYRGLYTRLGGRVVLAPVLSSDAFYAETPEAAGRWSSLGMAAVEMELHTLFSLSWIRGFRSAGVLIVSDLLHTGGFERIDPGELAGREVEVGKALLEVLTGEV</sequence>
<dbReference type="Gene3D" id="3.40.50.1580">
    <property type="entry name" value="Nucleoside phosphorylase domain"/>
    <property type="match status" value="1"/>
</dbReference>
<dbReference type="InterPro" id="IPR035994">
    <property type="entry name" value="Nucleoside_phosphorylase_sf"/>
</dbReference>
<dbReference type="GO" id="GO:0005829">
    <property type="term" value="C:cytosol"/>
    <property type="evidence" value="ECO:0007669"/>
    <property type="project" value="TreeGrafter"/>
</dbReference>
<gene>
    <name evidence="5" type="primary">mtaP</name>
    <name evidence="5" type="ORF">ACAM_0655</name>
</gene>
<keyword evidence="3 5" id="KW-0808">Transferase</keyword>
<feature type="domain" description="Nucleoside phosphorylase" evidence="4">
    <location>
        <begin position="17"/>
        <end position="214"/>
    </location>
</feature>
<evidence type="ECO:0000256" key="3">
    <source>
        <dbReference type="ARBA" id="ARBA00022679"/>
    </source>
</evidence>
<dbReference type="EMBL" id="AP012489">
    <property type="protein sequence ID" value="BAN90124.1"/>
    <property type="molecule type" value="Genomic_DNA"/>
</dbReference>
<dbReference type="CDD" id="cd17764">
    <property type="entry name" value="MTAP_SsMTAPI_like"/>
    <property type="match status" value="1"/>
</dbReference>
<evidence type="ECO:0000256" key="2">
    <source>
        <dbReference type="ARBA" id="ARBA00022676"/>
    </source>
</evidence>
<dbReference type="AlphaFoldDB" id="U3TFP7"/>
<evidence type="ECO:0000313" key="5">
    <source>
        <dbReference type="EMBL" id="BAN90124.1"/>
    </source>
</evidence>
<dbReference type="KEGG" id="acj:ACAM_0655"/>
<dbReference type="STRING" id="1198449.ACAM_0655"/>
<dbReference type="Proteomes" id="UP000016887">
    <property type="component" value="Chromosome"/>
</dbReference>
<dbReference type="RefSeq" id="WP_022541397.1">
    <property type="nucleotide sequence ID" value="NC_022521.1"/>
</dbReference>
<keyword evidence="6" id="KW-1185">Reference proteome</keyword>
<proteinExistence type="inferred from homology"/>
<dbReference type="InterPro" id="IPR018016">
    <property type="entry name" value="Nucleoside_phosphorylase_CS"/>
</dbReference>
<evidence type="ECO:0000259" key="4">
    <source>
        <dbReference type="Pfam" id="PF01048"/>
    </source>
</evidence>
<evidence type="ECO:0000256" key="1">
    <source>
        <dbReference type="ARBA" id="ARBA00010456"/>
    </source>
</evidence>
<dbReference type="SUPFAM" id="SSF53167">
    <property type="entry name" value="Purine and uridine phosphorylases"/>
    <property type="match status" value="1"/>
</dbReference>
<dbReference type="GO" id="GO:0009164">
    <property type="term" value="P:nucleoside catabolic process"/>
    <property type="evidence" value="ECO:0007669"/>
    <property type="project" value="UniProtKB-ARBA"/>
</dbReference>
<protein>
    <submittedName>
        <fullName evidence="5">S-methyl-5-thioadenosine phosphorylase</fullName>
        <ecNumber evidence="5">2.4.2.28</ecNumber>
    </submittedName>
</protein>
<reference evidence="5 6" key="1">
    <citation type="journal article" date="2013" name="Appl. Environ. Microbiol.">
        <title>Variation of the Virus-Related Elements within Syntenic Genomes of the Hyperthermophilic Archaeon Aeropyrum.</title>
        <authorList>
            <person name="Daifuku T."/>
            <person name="Yoshida T."/>
            <person name="Kitamura T."/>
            <person name="Kawaichi S."/>
            <person name="Inoue T."/>
            <person name="Nomura K."/>
            <person name="Yoshida Y."/>
            <person name="Kuno S."/>
            <person name="Sako Y."/>
        </authorList>
    </citation>
    <scope>NUCLEOTIDE SEQUENCE [LARGE SCALE GENOMIC DNA]</scope>
    <source>
        <strain evidence="5 6">SY1</strain>
    </source>
</reference>
<dbReference type="PATRIC" id="fig|1198449.6.peg.660"/>
<comment type="similarity">
    <text evidence="1">Belongs to the PNP/UDP phosphorylase family.</text>
</comment>
<dbReference type="GO" id="GO:0017061">
    <property type="term" value="F:S-methyl-5-thioadenosine phosphorylase activity"/>
    <property type="evidence" value="ECO:0007669"/>
    <property type="project" value="UniProtKB-EC"/>
</dbReference>
<dbReference type="Pfam" id="PF01048">
    <property type="entry name" value="PNP_UDP_1"/>
    <property type="match status" value="1"/>
</dbReference>
<organism evidence="5 6">
    <name type="scientific">Aeropyrum camini SY1 = JCM 12091</name>
    <dbReference type="NCBI Taxonomy" id="1198449"/>
    <lineage>
        <taxon>Archaea</taxon>
        <taxon>Thermoproteota</taxon>
        <taxon>Thermoprotei</taxon>
        <taxon>Desulfurococcales</taxon>
        <taxon>Desulfurococcaceae</taxon>
        <taxon>Aeropyrum</taxon>
    </lineage>
</organism>
<dbReference type="PANTHER" id="PTHR43691:SF11">
    <property type="entry name" value="FI09636P-RELATED"/>
    <property type="match status" value="1"/>
</dbReference>
<keyword evidence="2 5" id="KW-0328">Glycosyltransferase</keyword>
<name>U3TFP7_9CREN</name>